<proteinExistence type="inferred from homology"/>
<evidence type="ECO:0000256" key="7">
    <source>
        <dbReference type="PIRNR" id="PIRNR000194"/>
    </source>
</evidence>
<feature type="domain" description="DHFR" evidence="8">
    <location>
        <begin position="1"/>
        <end position="162"/>
    </location>
</feature>
<dbReference type="RefSeq" id="WP_057748072.1">
    <property type="nucleotide sequence ID" value="NZ_BJVH01000001.1"/>
</dbReference>
<dbReference type="PANTHER" id="PTHR48069:SF3">
    <property type="entry name" value="DIHYDROFOLATE REDUCTASE"/>
    <property type="match status" value="1"/>
</dbReference>
<comment type="pathway">
    <text evidence="1 7">Cofactor biosynthesis; tetrahydrofolate biosynthesis; 5,6,7,8-tetrahydrofolate from 7,8-dihydrofolate: step 1/1.</text>
</comment>
<dbReference type="Proteomes" id="UP000051568">
    <property type="component" value="Unassembled WGS sequence"/>
</dbReference>
<name>A0A0R2IVQ1_9LACO</name>
<keyword evidence="4 7" id="KW-0554">One-carbon metabolism</keyword>
<keyword evidence="6 7" id="KW-0560">Oxidoreductase</keyword>
<dbReference type="GO" id="GO:0046654">
    <property type="term" value="P:tetrahydrofolate biosynthetic process"/>
    <property type="evidence" value="ECO:0007669"/>
    <property type="project" value="UniProtKB-UniPathway"/>
</dbReference>
<reference evidence="9 10" key="1">
    <citation type="journal article" date="2015" name="Genome Announc.">
        <title>Expanding the biotechnology potential of lactobacilli through comparative genomics of 213 strains and associated genera.</title>
        <authorList>
            <person name="Sun Z."/>
            <person name="Harris H.M."/>
            <person name="McCann A."/>
            <person name="Guo C."/>
            <person name="Argimon S."/>
            <person name="Zhang W."/>
            <person name="Yang X."/>
            <person name="Jeffery I.B."/>
            <person name="Cooney J.C."/>
            <person name="Kagawa T.F."/>
            <person name="Liu W."/>
            <person name="Song Y."/>
            <person name="Salvetti E."/>
            <person name="Wrobel A."/>
            <person name="Rasinkangas P."/>
            <person name="Parkhill J."/>
            <person name="Rea M.C."/>
            <person name="O'Sullivan O."/>
            <person name="Ritari J."/>
            <person name="Douillard F.P."/>
            <person name="Paul Ross R."/>
            <person name="Yang R."/>
            <person name="Briner A.E."/>
            <person name="Felis G.E."/>
            <person name="de Vos W.M."/>
            <person name="Barrangou R."/>
            <person name="Klaenhammer T.R."/>
            <person name="Caufield P.W."/>
            <person name="Cui Y."/>
            <person name="Zhang H."/>
            <person name="O'Toole P.W."/>
        </authorList>
    </citation>
    <scope>NUCLEOTIDE SEQUENCE [LARGE SCALE GENOMIC DNA]</scope>
    <source>
        <strain evidence="9 10">DSM 17757</strain>
    </source>
</reference>
<dbReference type="GO" id="GO:0006730">
    <property type="term" value="P:one-carbon metabolic process"/>
    <property type="evidence" value="ECO:0007669"/>
    <property type="project" value="UniProtKB-KW"/>
</dbReference>
<dbReference type="OrthoDB" id="9804315at2"/>
<dbReference type="GO" id="GO:0050661">
    <property type="term" value="F:NADP binding"/>
    <property type="evidence" value="ECO:0007669"/>
    <property type="project" value="InterPro"/>
</dbReference>
<evidence type="ECO:0000259" key="8">
    <source>
        <dbReference type="PROSITE" id="PS51330"/>
    </source>
</evidence>
<dbReference type="AlphaFoldDB" id="A0A0R2IVQ1"/>
<dbReference type="InterPro" id="IPR024072">
    <property type="entry name" value="DHFR-like_dom_sf"/>
</dbReference>
<keyword evidence="10" id="KW-1185">Reference proteome</keyword>
<dbReference type="STRING" id="319652.IV80_GL000149"/>
<dbReference type="InterPro" id="IPR001796">
    <property type="entry name" value="DHFR_dom"/>
</dbReference>
<accession>A0A0R2IVQ1</accession>
<dbReference type="GO" id="GO:0046655">
    <property type="term" value="P:folic acid metabolic process"/>
    <property type="evidence" value="ECO:0007669"/>
    <property type="project" value="TreeGrafter"/>
</dbReference>
<sequence length="169" mass="19566">MLAFVWAETKNGIIGSDGKLPWHIPDDMHYFKELTTGHPVIMGRKTFESFGGKPLPNRLNIVLTRKDTLKETQNLKVSHSVKELIETYASSQKLIFVIGGREIYQQFYPYVTRLYRTYIDMTISGDTKMIPIDYKQWCLVASHHGVGPAQQPIPHTFEIYERKIDLKNH</sequence>
<dbReference type="PIRSF" id="PIRSF000194">
    <property type="entry name" value="DHFR"/>
    <property type="match status" value="1"/>
</dbReference>
<evidence type="ECO:0000256" key="2">
    <source>
        <dbReference type="ARBA" id="ARBA00009539"/>
    </source>
</evidence>
<evidence type="ECO:0000256" key="6">
    <source>
        <dbReference type="ARBA" id="ARBA00023002"/>
    </source>
</evidence>
<dbReference type="Pfam" id="PF00186">
    <property type="entry name" value="DHFR_1"/>
    <property type="match status" value="1"/>
</dbReference>
<comment type="function">
    <text evidence="7">Key enzyme in folate metabolism. Catalyzes an essential reaction for de novo glycine and purine synthesis, and for DNA precursor synthesis.</text>
</comment>
<evidence type="ECO:0000313" key="10">
    <source>
        <dbReference type="Proteomes" id="UP000051568"/>
    </source>
</evidence>
<dbReference type="GO" id="GO:0004146">
    <property type="term" value="F:dihydrofolate reductase activity"/>
    <property type="evidence" value="ECO:0007669"/>
    <property type="project" value="UniProtKB-EC"/>
</dbReference>
<gene>
    <name evidence="9" type="ORF">IV80_GL000149</name>
</gene>
<evidence type="ECO:0000256" key="5">
    <source>
        <dbReference type="ARBA" id="ARBA00022857"/>
    </source>
</evidence>
<dbReference type="PRINTS" id="PR00070">
    <property type="entry name" value="DHFR"/>
</dbReference>
<dbReference type="EMBL" id="JQBR01000001">
    <property type="protein sequence ID" value="KRN67606.1"/>
    <property type="molecule type" value="Genomic_DNA"/>
</dbReference>
<evidence type="ECO:0000256" key="1">
    <source>
        <dbReference type="ARBA" id="ARBA00004903"/>
    </source>
</evidence>
<dbReference type="Gene3D" id="3.40.430.10">
    <property type="entry name" value="Dihydrofolate Reductase, subunit A"/>
    <property type="match status" value="1"/>
</dbReference>
<dbReference type="InterPro" id="IPR012259">
    <property type="entry name" value="DHFR"/>
</dbReference>
<evidence type="ECO:0000313" key="9">
    <source>
        <dbReference type="EMBL" id="KRN67606.1"/>
    </source>
</evidence>
<evidence type="ECO:0000256" key="4">
    <source>
        <dbReference type="ARBA" id="ARBA00022563"/>
    </source>
</evidence>
<dbReference type="UniPathway" id="UPA00077">
    <property type="reaction ID" value="UER00158"/>
</dbReference>
<comment type="catalytic activity">
    <reaction evidence="7">
        <text>(6S)-5,6,7,8-tetrahydrofolate + NADP(+) = 7,8-dihydrofolate + NADPH + H(+)</text>
        <dbReference type="Rhea" id="RHEA:15009"/>
        <dbReference type="ChEBI" id="CHEBI:15378"/>
        <dbReference type="ChEBI" id="CHEBI:57451"/>
        <dbReference type="ChEBI" id="CHEBI:57453"/>
        <dbReference type="ChEBI" id="CHEBI:57783"/>
        <dbReference type="ChEBI" id="CHEBI:58349"/>
        <dbReference type="EC" id="1.5.1.3"/>
    </reaction>
</comment>
<dbReference type="EC" id="1.5.1.3" evidence="3 7"/>
<keyword evidence="5 7" id="KW-0521">NADP</keyword>
<dbReference type="GO" id="GO:0005829">
    <property type="term" value="C:cytosol"/>
    <property type="evidence" value="ECO:0007669"/>
    <property type="project" value="TreeGrafter"/>
</dbReference>
<dbReference type="CDD" id="cd00209">
    <property type="entry name" value="DHFR"/>
    <property type="match status" value="1"/>
</dbReference>
<dbReference type="PANTHER" id="PTHR48069">
    <property type="entry name" value="DIHYDROFOLATE REDUCTASE"/>
    <property type="match status" value="1"/>
</dbReference>
<dbReference type="GO" id="GO:0046452">
    <property type="term" value="P:dihydrofolate metabolic process"/>
    <property type="evidence" value="ECO:0007669"/>
    <property type="project" value="TreeGrafter"/>
</dbReference>
<evidence type="ECO:0000256" key="3">
    <source>
        <dbReference type="ARBA" id="ARBA00012856"/>
    </source>
</evidence>
<protein>
    <recommendedName>
        <fullName evidence="3 7">Dihydrofolate reductase</fullName>
        <ecNumber evidence="3 7">1.5.1.3</ecNumber>
    </recommendedName>
</protein>
<organism evidence="9 10">
    <name type="scientific">Pediococcus cellicola</name>
    <dbReference type="NCBI Taxonomy" id="319652"/>
    <lineage>
        <taxon>Bacteria</taxon>
        <taxon>Bacillati</taxon>
        <taxon>Bacillota</taxon>
        <taxon>Bacilli</taxon>
        <taxon>Lactobacillales</taxon>
        <taxon>Lactobacillaceae</taxon>
        <taxon>Pediococcus</taxon>
    </lineage>
</organism>
<dbReference type="PATRIC" id="fig|319652.3.peg.151"/>
<comment type="similarity">
    <text evidence="2 7">Belongs to the dihydrofolate reductase family.</text>
</comment>
<dbReference type="SUPFAM" id="SSF53597">
    <property type="entry name" value="Dihydrofolate reductase-like"/>
    <property type="match status" value="1"/>
</dbReference>
<dbReference type="PROSITE" id="PS51330">
    <property type="entry name" value="DHFR_2"/>
    <property type="match status" value="1"/>
</dbReference>
<comment type="caution">
    <text evidence="9">The sequence shown here is derived from an EMBL/GenBank/DDBJ whole genome shotgun (WGS) entry which is preliminary data.</text>
</comment>